<evidence type="ECO:0000313" key="3">
    <source>
        <dbReference type="Proteomes" id="UP000289555"/>
    </source>
</evidence>
<reference evidence="3" key="1">
    <citation type="journal article" date="2019" name="Microbiol. Resour. Announc.">
        <title>Complete Genome Sequence of Halomonas olivaria, a Moderately Halophilic Bacterium Isolated from Olive Processing Effluents, Obtained by Nanopore Sequencing.</title>
        <authorList>
            <person name="Nagata S."/>
            <person name="Ii K.M."/>
            <person name="Tsukimi T."/>
            <person name="Miura M.C."/>
            <person name="Galipon J."/>
            <person name="Arakawa K."/>
        </authorList>
    </citation>
    <scope>NUCLEOTIDE SEQUENCE [LARGE SCALE GENOMIC DNA]</scope>
    <source>
        <strain evidence="3">TYRC17</strain>
    </source>
</reference>
<evidence type="ECO:0000313" key="2">
    <source>
        <dbReference type="EMBL" id="BBI52058.1"/>
    </source>
</evidence>
<proteinExistence type="predicted"/>
<dbReference type="InterPro" id="IPR025587">
    <property type="entry name" value="DUF4351"/>
</dbReference>
<dbReference type="Pfam" id="PF14261">
    <property type="entry name" value="DUF4351"/>
    <property type="match status" value="1"/>
</dbReference>
<keyword evidence="3" id="KW-1185">Reference proteome</keyword>
<name>A0ABN5WYJ8_9GAMM</name>
<accession>A0ABN5WYJ8</accession>
<feature type="domain" description="DUF4351" evidence="1">
    <location>
        <begin position="21"/>
        <end position="76"/>
    </location>
</feature>
<dbReference type="Proteomes" id="UP000289555">
    <property type="component" value="Chromosome"/>
</dbReference>
<sequence>MALVRERALRDEVSFINEAKQEGRQEEAQRILRKQLGLKFGDLPGWVEQRLDQATAEQLDDWSAAVLTANALDELFKH</sequence>
<gene>
    <name evidence="2" type="ORF">HORIV_44790</name>
</gene>
<evidence type="ECO:0000259" key="1">
    <source>
        <dbReference type="Pfam" id="PF14261"/>
    </source>
</evidence>
<dbReference type="EMBL" id="AP019416">
    <property type="protein sequence ID" value="BBI52058.1"/>
    <property type="molecule type" value="Genomic_DNA"/>
</dbReference>
<organism evidence="2 3">
    <name type="scientific">Vreelandella olivaria</name>
    <dbReference type="NCBI Taxonomy" id="390919"/>
    <lineage>
        <taxon>Bacteria</taxon>
        <taxon>Pseudomonadati</taxon>
        <taxon>Pseudomonadota</taxon>
        <taxon>Gammaproteobacteria</taxon>
        <taxon>Oceanospirillales</taxon>
        <taxon>Halomonadaceae</taxon>
        <taxon>Vreelandella</taxon>
    </lineage>
</organism>
<protein>
    <recommendedName>
        <fullName evidence="1">DUF4351 domain-containing protein</fullName>
    </recommendedName>
</protein>